<organism evidence="2 3">
    <name type="scientific">Tumebacillus flagellatus</name>
    <dbReference type="NCBI Taxonomy" id="1157490"/>
    <lineage>
        <taxon>Bacteria</taxon>
        <taxon>Bacillati</taxon>
        <taxon>Bacillota</taxon>
        <taxon>Bacilli</taxon>
        <taxon>Bacillales</taxon>
        <taxon>Alicyclobacillaceae</taxon>
        <taxon>Tumebacillus</taxon>
    </lineage>
</organism>
<dbReference type="eggNOG" id="ENOG5033Q12">
    <property type="taxonomic scope" value="Bacteria"/>
</dbReference>
<dbReference type="EMBL" id="JMIR01000011">
    <property type="protein sequence ID" value="KEO83497.1"/>
    <property type="molecule type" value="Genomic_DNA"/>
</dbReference>
<dbReference type="PROSITE" id="PS51257">
    <property type="entry name" value="PROKAR_LIPOPROTEIN"/>
    <property type="match status" value="1"/>
</dbReference>
<dbReference type="STRING" id="1157490.EL26_09845"/>
<sequence length="280" mass="31516">MIRLKKTKAVLAAAMLFSATTGLVGCSSEDEVRGPIADYLKNNYGIQDFTILSDEYNWFETGDHQTHLLIQKPYPAYVYLVLGRDKDRRIQGDDVYAELFTSAFAEQHPRVFAKSEELVKKYKLFEKSPFSKSTPNVIQGDPYYFVDTKLKEAQETQLVEQFKKTHEIKTDALLPTLEQGDPVQGVVDFTYYFNTYHYTGEVPKADSLVQDFAESRVLPEGTFSVNIKSAAINENGGSSIGIDQNYSSVLFRVNGQGDVQVLKTVHGEDEYLKASSSKVK</sequence>
<keyword evidence="1" id="KW-0732">Signal</keyword>
<evidence type="ECO:0000313" key="3">
    <source>
        <dbReference type="Proteomes" id="UP000027931"/>
    </source>
</evidence>
<dbReference type="Proteomes" id="UP000027931">
    <property type="component" value="Unassembled WGS sequence"/>
</dbReference>
<accession>A0A074MC81</accession>
<feature type="chain" id="PRO_5038836768" description="Lipoprotein" evidence="1">
    <location>
        <begin position="25"/>
        <end position="280"/>
    </location>
</feature>
<proteinExistence type="predicted"/>
<dbReference type="AlphaFoldDB" id="A0A074MC81"/>
<keyword evidence="3" id="KW-1185">Reference proteome</keyword>
<feature type="signal peptide" evidence="1">
    <location>
        <begin position="1"/>
        <end position="24"/>
    </location>
</feature>
<dbReference type="OrthoDB" id="2453098at2"/>
<reference evidence="2 3" key="1">
    <citation type="journal article" date="2013" name="Int. J. Syst. Evol. Microbiol.">
        <title>Tumebacillus flagellatus sp. nov., an alpha-amylase/pullulanase-producing bacterium isolated from cassava wastewater.</title>
        <authorList>
            <person name="Wang Q."/>
            <person name="Xie N."/>
            <person name="Qin Y."/>
            <person name="Shen N."/>
            <person name="Zhu J."/>
            <person name="Mi H."/>
            <person name="Huang R."/>
        </authorList>
    </citation>
    <scope>NUCLEOTIDE SEQUENCE [LARGE SCALE GENOMIC DNA]</scope>
    <source>
        <strain evidence="2 3">GST4</strain>
    </source>
</reference>
<gene>
    <name evidence="2" type="ORF">EL26_09845</name>
</gene>
<evidence type="ECO:0000313" key="2">
    <source>
        <dbReference type="EMBL" id="KEO83497.1"/>
    </source>
</evidence>
<comment type="caution">
    <text evidence="2">The sequence shown here is derived from an EMBL/GenBank/DDBJ whole genome shotgun (WGS) entry which is preliminary data.</text>
</comment>
<evidence type="ECO:0008006" key="4">
    <source>
        <dbReference type="Google" id="ProtNLM"/>
    </source>
</evidence>
<dbReference type="RefSeq" id="WP_038087257.1">
    <property type="nucleotide sequence ID" value="NZ_JMIR01000011.1"/>
</dbReference>
<evidence type="ECO:0000256" key="1">
    <source>
        <dbReference type="SAM" id="SignalP"/>
    </source>
</evidence>
<protein>
    <recommendedName>
        <fullName evidence="4">Lipoprotein</fullName>
    </recommendedName>
</protein>
<name>A0A074MC81_9BACL</name>